<dbReference type="EMBL" id="JACOMF010000009">
    <property type="protein sequence ID" value="MBC4015636.1"/>
    <property type="molecule type" value="Genomic_DNA"/>
</dbReference>
<gene>
    <name evidence="8" type="ORF">H7965_09870</name>
</gene>
<dbReference type="Gene3D" id="2.70.98.40">
    <property type="entry name" value="Glycoside hydrolase, family 65, N-terminal domain"/>
    <property type="match status" value="1"/>
</dbReference>
<dbReference type="Gene3D" id="1.50.10.10">
    <property type="match status" value="1"/>
</dbReference>
<dbReference type="Proteomes" id="UP000600101">
    <property type="component" value="Unassembled WGS sequence"/>
</dbReference>
<evidence type="ECO:0000259" key="6">
    <source>
        <dbReference type="Pfam" id="PF03633"/>
    </source>
</evidence>
<evidence type="ECO:0000256" key="1">
    <source>
        <dbReference type="ARBA" id="ARBA00006768"/>
    </source>
</evidence>
<dbReference type="GO" id="GO:0004553">
    <property type="term" value="F:hydrolase activity, hydrolyzing O-glycosyl compounds"/>
    <property type="evidence" value="ECO:0007669"/>
    <property type="project" value="TreeGrafter"/>
</dbReference>
<dbReference type="GO" id="GO:0016757">
    <property type="term" value="F:glycosyltransferase activity"/>
    <property type="evidence" value="ECO:0007669"/>
    <property type="project" value="UniProtKB-ARBA"/>
</dbReference>
<evidence type="ECO:0000313" key="8">
    <source>
        <dbReference type="EMBL" id="MBC4015636.1"/>
    </source>
</evidence>
<dbReference type="SUPFAM" id="SSF74650">
    <property type="entry name" value="Galactose mutarotase-like"/>
    <property type="match status" value="1"/>
</dbReference>
<dbReference type="InterPro" id="IPR005194">
    <property type="entry name" value="Glyco_hydro_65_C"/>
</dbReference>
<dbReference type="InterPro" id="IPR005195">
    <property type="entry name" value="Glyco_hydro_65_M"/>
</dbReference>
<comment type="similarity">
    <text evidence="1">Belongs to the glycosyl hydrolase 65 family.</text>
</comment>
<evidence type="ECO:0000259" key="5">
    <source>
        <dbReference type="Pfam" id="PF03632"/>
    </source>
</evidence>
<dbReference type="PANTHER" id="PTHR11051:SF13">
    <property type="entry name" value="GLYCOSYL TRANSFERASE"/>
    <property type="match status" value="1"/>
</dbReference>
<dbReference type="GO" id="GO:0030246">
    <property type="term" value="F:carbohydrate binding"/>
    <property type="evidence" value="ECO:0007669"/>
    <property type="project" value="InterPro"/>
</dbReference>
<organism evidence="8 9">
    <name type="scientific">Siccirubricoccus deserti</name>
    <dbReference type="NCBI Taxonomy" id="2013562"/>
    <lineage>
        <taxon>Bacteria</taxon>
        <taxon>Pseudomonadati</taxon>
        <taxon>Pseudomonadota</taxon>
        <taxon>Alphaproteobacteria</taxon>
        <taxon>Acetobacterales</taxon>
        <taxon>Roseomonadaceae</taxon>
        <taxon>Siccirubricoccus</taxon>
    </lineage>
</organism>
<dbReference type="Pfam" id="PF03632">
    <property type="entry name" value="Glyco_hydro_65m"/>
    <property type="match status" value="1"/>
</dbReference>
<feature type="domain" description="Glycoside hydrolase family 65 central catalytic" evidence="5">
    <location>
        <begin position="339"/>
        <end position="701"/>
    </location>
</feature>
<dbReference type="AlphaFoldDB" id="A0A9X0QXB5"/>
<dbReference type="Gene3D" id="2.60.420.10">
    <property type="entry name" value="Maltose phosphorylase, domain 3"/>
    <property type="match status" value="1"/>
</dbReference>
<accession>A0A9X0QXB5</accession>
<evidence type="ECO:0000256" key="3">
    <source>
        <dbReference type="PIRSR" id="PIRSR036289-51"/>
    </source>
</evidence>
<feature type="compositionally biased region" description="Pro residues" evidence="4">
    <location>
        <begin position="783"/>
        <end position="804"/>
    </location>
</feature>
<feature type="active site" description="Proton donor" evidence="2">
    <location>
        <position position="502"/>
    </location>
</feature>
<evidence type="ECO:0000256" key="2">
    <source>
        <dbReference type="PIRSR" id="PIRSR036289-50"/>
    </source>
</evidence>
<proteinExistence type="inferred from homology"/>
<evidence type="ECO:0000259" key="7">
    <source>
        <dbReference type="Pfam" id="PF03636"/>
    </source>
</evidence>
<comment type="caution">
    <text evidence="8">The sequence shown here is derived from an EMBL/GenBank/DDBJ whole genome shotgun (WGS) entry which is preliminary data.</text>
</comment>
<dbReference type="Pfam" id="PF03636">
    <property type="entry name" value="Glyco_hydro_65N"/>
    <property type="match status" value="1"/>
</dbReference>
<feature type="region of interest" description="Disordered" evidence="4">
    <location>
        <begin position="774"/>
        <end position="804"/>
    </location>
</feature>
<dbReference type="PANTHER" id="PTHR11051">
    <property type="entry name" value="GLYCOSYL HYDROLASE-RELATED"/>
    <property type="match status" value="1"/>
</dbReference>
<dbReference type="GO" id="GO:0005975">
    <property type="term" value="P:carbohydrate metabolic process"/>
    <property type="evidence" value="ECO:0007669"/>
    <property type="project" value="InterPro"/>
</dbReference>
<dbReference type="InterPro" id="IPR017045">
    <property type="entry name" value="Malt_Pase/Glycosyl_Hdrlase"/>
</dbReference>
<name>A0A9X0QXB5_9PROT</name>
<dbReference type="InterPro" id="IPR012341">
    <property type="entry name" value="6hp_glycosidase-like_sf"/>
</dbReference>
<reference evidence="8" key="1">
    <citation type="submission" date="2020-08" db="EMBL/GenBank/DDBJ databases">
        <authorList>
            <person name="Hu Y."/>
            <person name="Nguyen S.V."/>
            <person name="Li F."/>
            <person name="Fanning S."/>
        </authorList>
    </citation>
    <scope>NUCLEOTIDE SEQUENCE</scope>
    <source>
        <strain evidence="8">SYSU D8009</strain>
    </source>
</reference>
<keyword evidence="9" id="KW-1185">Reference proteome</keyword>
<dbReference type="InterPro" id="IPR011013">
    <property type="entry name" value="Gal_mutarotase_sf_dom"/>
</dbReference>
<sequence>MLRERRLPPPDIFPPEPWALGGVHFDPALSRDFAGQAETMFALSNGYLGIRGTPDEGRPLQEPGVFLNGFYELRPLNYGEHAYGFPRVGQSILNCPDGTVIKLFIDGEPFIPAEAEVLSFRRAVDFRIGALVRDIAWATPTGRRMRLRTLRLVSFEHRHLAAIQYELVPEDADAEIVISSEMLHRAPLPGDGFDPRLAAGFGDRVLQPVGTRHKALRAILSYSTARSALVLGCGMDHVLETTCPFTQEGTCTDDFAAVAFKVQGRRGMPIRLWKYLAYHYADRSDPAEVRSQVAWTLDRAVQSGFPSILKQQEARVGRFWAHADVEVEGAEPRLQQVIRWNLFQLLQATERAEGHGVGARGLTGKSYEGHYFWDTEIYVLPFLIYTQPRIARNLLKFRYDMLDRARARAKELGHRGATFPWRTINGDEASAYYAAGTAQYHINADIAHALRKYVEATGDEDFLHRFGAEILVETARFWWDLGFFSPRHEGRFCINGVTGPDEYTAVVDNNYFTNLMARENLYYAADTLDAMRCDHPDAFTALADRTGLGVEETAEWRAAAARMYLPWDERLRIHPQDDSFLDKEAWDFANTPEDRYPLLLHYHPLNLYRRQVIKQADTVLAMFLLGDQFSPEERKRNFDYYDPITTHDSSLSVCIQSIVANEIGYARKAREYFQFAATMDLSDIGGNMRHGAHIASIGGTWLALVCGFAGMRDHGGRLSFRPRLPEEWSALRFPLAIRGRRLRVEVGHDVTTYHLVEGDELTVLHDGVVEVRLTTTAPTASRPTPPPVPEPIPDFAPAAPPARS</sequence>
<dbReference type="Pfam" id="PF03633">
    <property type="entry name" value="Glyco_hydro_65C"/>
    <property type="match status" value="1"/>
</dbReference>
<evidence type="ECO:0000256" key="4">
    <source>
        <dbReference type="SAM" id="MobiDB-lite"/>
    </source>
</evidence>
<feature type="domain" description="Glycoside hydrolase family 65 N-terminal" evidence="7">
    <location>
        <begin position="32"/>
        <end position="279"/>
    </location>
</feature>
<evidence type="ECO:0000313" key="9">
    <source>
        <dbReference type="Proteomes" id="UP000600101"/>
    </source>
</evidence>
<dbReference type="RefSeq" id="WP_186770414.1">
    <property type="nucleotide sequence ID" value="NZ_JACOMF010000009.1"/>
</dbReference>
<feature type="binding site" evidence="3">
    <location>
        <begin position="373"/>
        <end position="374"/>
    </location>
    <ligand>
        <name>substrate</name>
    </ligand>
</feature>
<dbReference type="InterPro" id="IPR005196">
    <property type="entry name" value="Glyco_hydro_65_N"/>
</dbReference>
<keyword evidence="8" id="KW-0378">Hydrolase</keyword>
<dbReference type="PIRSF" id="PIRSF036289">
    <property type="entry name" value="Glycosyl_hydrolase_malt_phosph"/>
    <property type="match status" value="1"/>
</dbReference>
<dbReference type="SUPFAM" id="SSF48208">
    <property type="entry name" value="Six-hairpin glycosidases"/>
    <property type="match status" value="1"/>
</dbReference>
<dbReference type="InterPro" id="IPR008928">
    <property type="entry name" value="6-hairpin_glycosidase_sf"/>
</dbReference>
<feature type="binding site" evidence="3">
    <location>
        <begin position="614"/>
        <end position="615"/>
    </location>
    <ligand>
        <name>substrate</name>
    </ligand>
</feature>
<feature type="domain" description="Glycoside hydrolase family 65 C-terminal" evidence="6">
    <location>
        <begin position="711"/>
        <end position="767"/>
    </location>
</feature>
<dbReference type="InterPro" id="IPR037018">
    <property type="entry name" value="GH65_N"/>
</dbReference>
<protein>
    <submittedName>
        <fullName evidence="8">Glycoside hydrolase family 65 protein</fullName>
    </submittedName>
</protein>